<proteinExistence type="predicted"/>
<protein>
    <submittedName>
        <fullName evidence="1">Uncharacterized protein</fullName>
    </submittedName>
</protein>
<evidence type="ECO:0000313" key="1">
    <source>
        <dbReference type="EMBL" id="MCE3215649.1"/>
    </source>
</evidence>
<keyword evidence="2" id="KW-1185">Reference proteome</keyword>
<sequence>MLNNGTLQNCVMERESGSVVRNCEESEGFIGDQILKPNSRLDRRYTGDRRYEPALSHLTFLYMKSFQVYNLTAGSRPTIREWNPAFRRLAVVWAPNAQRCGSLRIWTSNSPIQC</sequence>
<organism evidence="1 2">
    <name type="scientific">Datura stramonium</name>
    <name type="common">Jimsonweed</name>
    <name type="synonym">Common thornapple</name>
    <dbReference type="NCBI Taxonomy" id="4076"/>
    <lineage>
        <taxon>Eukaryota</taxon>
        <taxon>Viridiplantae</taxon>
        <taxon>Streptophyta</taxon>
        <taxon>Embryophyta</taxon>
        <taxon>Tracheophyta</taxon>
        <taxon>Spermatophyta</taxon>
        <taxon>Magnoliopsida</taxon>
        <taxon>eudicotyledons</taxon>
        <taxon>Gunneridae</taxon>
        <taxon>Pentapetalae</taxon>
        <taxon>asterids</taxon>
        <taxon>lamiids</taxon>
        <taxon>Solanales</taxon>
        <taxon>Solanaceae</taxon>
        <taxon>Solanoideae</taxon>
        <taxon>Datureae</taxon>
        <taxon>Datura</taxon>
    </lineage>
</organism>
<gene>
    <name evidence="1" type="ORF">HAX54_003061</name>
</gene>
<name>A0ABS8WVL4_DATST</name>
<accession>A0ABS8WVL4</accession>
<comment type="caution">
    <text evidence="1">The sequence shown here is derived from an EMBL/GenBank/DDBJ whole genome shotgun (WGS) entry which is preliminary data.</text>
</comment>
<dbReference type="EMBL" id="JACEIK010011386">
    <property type="protein sequence ID" value="MCE3215649.1"/>
    <property type="molecule type" value="Genomic_DNA"/>
</dbReference>
<reference evidence="1 2" key="1">
    <citation type="journal article" date="2021" name="BMC Genomics">
        <title>Datura genome reveals duplications of psychoactive alkaloid biosynthetic genes and high mutation rate following tissue culture.</title>
        <authorList>
            <person name="Rajewski A."/>
            <person name="Carter-House D."/>
            <person name="Stajich J."/>
            <person name="Litt A."/>
        </authorList>
    </citation>
    <scope>NUCLEOTIDE SEQUENCE [LARGE SCALE GENOMIC DNA]</scope>
    <source>
        <strain evidence="1">AR-01</strain>
    </source>
</reference>
<feature type="non-terminal residue" evidence="1">
    <location>
        <position position="114"/>
    </location>
</feature>
<evidence type="ECO:0000313" key="2">
    <source>
        <dbReference type="Proteomes" id="UP000823775"/>
    </source>
</evidence>
<dbReference type="Proteomes" id="UP000823775">
    <property type="component" value="Unassembled WGS sequence"/>
</dbReference>